<dbReference type="KEGG" id="nkf:Nkreftii_003723"/>
<proteinExistence type="predicted"/>
<gene>
    <name evidence="1" type="ORF">Nkreftii_003723</name>
</gene>
<protein>
    <submittedName>
        <fullName evidence="1">Uncharacterized protein</fullName>
    </submittedName>
</protein>
<evidence type="ECO:0000313" key="1">
    <source>
        <dbReference type="EMBL" id="QPD05949.1"/>
    </source>
</evidence>
<sequence>MVRMHQTLRHIETLVPIHTIRRLVNGVKFGIPEED</sequence>
<dbReference type="EMBL" id="CP047423">
    <property type="protein sequence ID" value="QPD05949.1"/>
    <property type="molecule type" value="Genomic_DNA"/>
</dbReference>
<evidence type="ECO:0000313" key="2">
    <source>
        <dbReference type="Proteomes" id="UP000593737"/>
    </source>
</evidence>
<dbReference type="Proteomes" id="UP000593737">
    <property type="component" value="Chromosome"/>
</dbReference>
<accession>A0A7S8FHJ1</accession>
<reference evidence="1 2" key="1">
    <citation type="journal article" date="2020" name="ISME J.">
        <title>Enrichment and physiological characterization of a novel comammox Nitrospira indicates ammonium inhibition of complete nitrification.</title>
        <authorList>
            <person name="Sakoula D."/>
            <person name="Koch H."/>
            <person name="Frank J."/>
            <person name="Jetten M.S.M."/>
            <person name="van Kessel M.A.H.J."/>
            <person name="Lucker S."/>
        </authorList>
    </citation>
    <scope>NUCLEOTIDE SEQUENCE [LARGE SCALE GENOMIC DNA]</scope>
    <source>
        <strain evidence="1">Comreactor17</strain>
    </source>
</reference>
<organism evidence="1 2">
    <name type="scientific">Candidatus Nitrospira kreftii</name>
    <dbReference type="NCBI Taxonomy" id="2652173"/>
    <lineage>
        <taxon>Bacteria</taxon>
        <taxon>Pseudomonadati</taxon>
        <taxon>Nitrospirota</taxon>
        <taxon>Nitrospiria</taxon>
        <taxon>Nitrospirales</taxon>
        <taxon>Nitrospiraceae</taxon>
        <taxon>Nitrospira</taxon>
    </lineage>
</organism>
<dbReference type="AlphaFoldDB" id="A0A7S8FHJ1"/>
<name>A0A7S8FHJ1_9BACT</name>